<dbReference type="PROSITE" id="PS50208">
    <property type="entry name" value="CASPASE_P20"/>
    <property type="match status" value="1"/>
</dbReference>
<dbReference type="Pfam" id="PF00656">
    <property type="entry name" value="Peptidase_C14"/>
    <property type="match status" value="1"/>
</dbReference>
<dbReference type="Gene3D" id="2.30.30.40">
    <property type="entry name" value="SH3 Domains"/>
    <property type="match status" value="1"/>
</dbReference>
<gene>
    <name evidence="2" type="ORF">MPOCJGCO_1275</name>
</gene>
<proteinExistence type="predicted"/>
<dbReference type="PANTHER" id="PTHR22576">
    <property type="entry name" value="MUCOSA ASSOCIATED LYMPHOID TISSUE LYMPHOMA TRANSLOCATION PROTEIN 1/PARACASPASE"/>
    <property type="match status" value="1"/>
</dbReference>
<organism evidence="2 3">
    <name type="scientific">Methylobacterium trifolii</name>
    <dbReference type="NCBI Taxonomy" id="1003092"/>
    <lineage>
        <taxon>Bacteria</taxon>
        <taxon>Pseudomonadati</taxon>
        <taxon>Pseudomonadota</taxon>
        <taxon>Alphaproteobacteria</taxon>
        <taxon>Hyphomicrobiales</taxon>
        <taxon>Methylobacteriaceae</taxon>
        <taxon>Methylobacterium</taxon>
    </lineage>
</organism>
<evidence type="ECO:0000313" key="2">
    <source>
        <dbReference type="EMBL" id="GJE59187.1"/>
    </source>
</evidence>
<dbReference type="PANTHER" id="PTHR22576:SF37">
    <property type="entry name" value="MUCOSA-ASSOCIATED LYMPHOID TISSUE LYMPHOMA TRANSLOCATION PROTEIN 1"/>
    <property type="match status" value="1"/>
</dbReference>
<dbReference type="InterPro" id="IPR052039">
    <property type="entry name" value="Caspase-related_regulators"/>
</dbReference>
<dbReference type="InterPro" id="IPR011600">
    <property type="entry name" value="Pept_C14_caspase"/>
</dbReference>
<feature type="domain" description="Caspase family p20" evidence="1">
    <location>
        <begin position="189"/>
        <end position="319"/>
    </location>
</feature>
<name>A0ABQ4TWW9_9HYPH</name>
<dbReference type="InterPro" id="IPR001309">
    <property type="entry name" value="Pept_C14_p20"/>
</dbReference>
<dbReference type="EMBL" id="BPRB01000063">
    <property type="protein sequence ID" value="GJE59187.1"/>
    <property type="molecule type" value="Genomic_DNA"/>
</dbReference>
<sequence length="423" mass="43920">MADPGRTPLNLRAAPRGAVVGTLPNGTRVTVVDDATVEGRGWSRVRSTAGPGGWAYSDYLICAPDPAPGRAETGAGPASLDRACRVADPSGTPLNVRAAPYGPVMTTLENGTPVLAGDAAPDDGNWVRLRARGGASLGWAYGRYLDCSGPAGAGKAVGREPGQGSAQLLAALPPPAAVPPNPAVPALPERRVALVIGNGAYRSVAPLENPRRDAGTMAEALRRLGFTTILVREDQGFEGIRRSLRDFSAEAARADWAVVYYAGHGLEVGGVNYLVPVDARLASDRDVQFEAIPLDQVLASVEGARKLQVVILDACRDNPFAAAMKRALGTRSVGQGLARIEPASGSVLVAYAARAGQVASDGAAGRANSPFVTALVKNLATPGIEIRKLFGRIRDDVLAETGGRQEPAIYGSLGGDDYFFQAP</sequence>
<evidence type="ECO:0000259" key="1">
    <source>
        <dbReference type="PROSITE" id="PS50208"/>
    </source>
</evidence>
<dbReference type="InterPro" id="IPR029030">
    <property type="entry name" value="Caspase-like_dom_sf"/>
</dbReference>
<protein>
    <recommendedName>
        <fullName evidence="1">Caspase family p20 domain-containing protein</fullName>
    </recommendedName>
</protein>
<comment type="caution">
    <text evidence="2">The sequence shown here is derived from an EMBL/GenBank/DDBJ whole genome shotgun (WGS) entry which is preliminary data.</text>
</comment>
<evidence type="ECO:0000313" key="3">
    <source>
        <dbReference type="Proteomes" id="UP001055057"/>
    </source>
</evidence>
<reference evidence="2" key="2">
    <citation type="submission" date="2021-08" db="EMBL/GenBank/DDBJ databases">
        <authorList>
            <person name="Tani A."/>
            <person name="Ola A."/>
            <person name="Ogura Y."/>
            <person name="Katsura K."/>
            <person name="Hayashi T."/>
        </authorList>
    </citation>
    <scope>NUCLEOTIDE SEQUENCE</scope>
    <source>
        <strain evidence="2">DSM 23632</strain>
    </source>
</reference>
<dbReference type="Gene3D" id="3.40.50.1460">
    <property type="match status" value="1"/>
</dbReference>
<dbReference type="InterPro" id="IPR003646">
    <property type="entry name" value="SH3-like_bac-type"/>
</dbReference>
<dbReference type="Proteomes" id="UP001055057">
    <property type="component" value="Unassembled WGS sequence"/>
</dbReference>
<reference evidence="2" key="1">
    <citation type="journal article" date="2021" name="Front. Microbiol.">
        <title>Comprehensive Comparative Genomics and Phenotyping of Methylobacterium Species.</title>
        <authorList>
            <person name="Alessa O."/>
            <person name="Ogura Y."/>
            <person name="Fujitani Y."/>
            <person name="Takami H."/>
            <person name="Hayashi T."/>
            <person name="Sahin N."/>
            <person name="Tani A."/>
        </authorList>
    </citation>
    <scope>NUCLEOTIDE SEQUENCE</scope>
    <source>
        <strain evidence="2">DSM 23632</strain>
    </source>
</reference>
<accession>A0ABQ4TWW9</accession>
<dbReference type="SUPFAM" id="SSF52129">
    <property type="entry name" value="Caspase-like"/>
    <property type="match status" value="1"/>
</dbReference>
<keyword evidence="3" id="KW-1185">Reference proteome</keyword>
<dbReference type="Pfam" id="PF08239">
    <property type="entry name" value="SH3_3"/>
    <property type="match status" value="1"/>
</dbReference>